<dbReference type="InterPro" id="IPR036179">
    <property type="entry name" value="Ig-like_dom_sf"/>
</dbReference>
<dbReference type="PANTHER" id="PTHR23268">
    <property type="entry name" value="T-CELL RECEPTOR BETA CHAIN"/>
    <property type="match status" value="1"/>
</dbReference>
<dbReference type="InterPro" id="IPR013783">
    <property type="entry name" value="Ig-like_fold"/>
</dbReference>
<dbReference type="SUPFAM" id="SSF48726">
    <property type="entry name" value="Immunoglobulin"/>
    <property type="match status" value="3"/>
</dbReference>
<feature type="signal peptide" evidence="2">
    <location>
        <begin position="1"/>
        <end position="17"/>
    </location>
</feature>
<dbReference type="Proteomes" id="UP001558613">
    <property type="component" value="Unassembled WGS sequence"/>
</dbReference>
<dbReference type="CDD" id="cd00099">
    <property type="entry name" value="IgV"/>
    <property type="match status" value="1"/>
</dbReference>
<accession>A0ABR3LYV6</accession>
<comment type="caution">
    <text evidence="3">The sequence shown here is derived from an EMBL/GenBank/DDBJ whole genome shotgun (WGS) entry which is preliminary data.</text>
</comment>
<gene>
    <name evidence="3" type="ORF">QQF64_011302</name>
</gene>
<keyword evidence="1" id="KW-0391">Immunity</keyword>
<reference evidence="3 4" key="1">
    <citation type="submission" date="2023-09" db="EMBL/GenBank/DDBJ databases">
        <authorList>
            <person name="Wang M."/>
        </authorList>
    </citation>
    <scope>NUCLEOTIDE SEQUENCE [LARGE SCALE GENOMIC DNA]</scope>
    <source>
        <strain evidence="3">GT-2023</strain>
        <tissue evidence="3">Liver</tissue>
    </source>
</reference>
<keyword evidence="4" id="KW-1185">Reference proteome</keyword>
<organism evidence="3 4">
    <name type="scientific">Cirrhinus molitorella</name>
    <name type="common">mud carp</name>
    <dbReference type="NCBI Taxonomy" id="172907"/>
    <lineage>
        <taxon>Eukaryota</taxon>
        <taxon>Metazoa</taxon>
        <taxon>Chordata</taxon>
        <taxon>Craniata</taxon>
        <taxon>Vertebrata</taxon>
        <taxon>Euteleostomi</taxon>
        <taxon>Actinopterygii</taxon>
        <taxon>Neopterygii</taxon>
        <taxon>Teleostei</taxon>
        <taxon>Ostariophysi</taxon>
        <taxon>Cypriniformes</taxon>
        <taxon>Cyprinidae</taxon>
        <taxon>Labeoninae</taxon>
        <taxon>Labeonini</taxon>
        <taxon>Cirrhinus</taxon>
    </lineage>
</organism>
<evidence type="ECO:0000256" key="1">
    <source>
        <dbReference type="ARBA" id="ARBA00022859"/>
    </source>
</evidence>
<feature type="chain" id="PRO_5045483688" description="Ig-like domain-containing protein" evidence="2">
    <location>
        <begin position="18"/>
        <end position="294"/>
    </location>
</feature>
<name>A0ABR3LYV6_9TELE</name>
<sequence>MFLNLFIYLSLVSLVTGEKGDMTVHQNPHDLIINDGKSAEIKCFHKIPNYDRLLWYKQSERGTNLLQHYIPLDVLTCIYSSFFTSLIKQKMFGLLILLSILPLDLGLKQSPHLFVTEDLNVTIKCSQSGTSYNSMYWFRKTPTEPLEQIVYFYIKNENWEKNFKERASAVRNGASLDLTLASPFPASGESLSDRVHQNPPHLITNAEKTVQLSCSHTIKDYRMILWYQQLRGDNALNLIGYVYYKEPTIESQSKNQFSIKGDGAESSTLNVTSEKEHVGSTAIYYCAASKAQCC</sequence>
<evidence type="ECO:0000313" key="4">
    <source>
        <dbReference type="Proteomes" id="UP001558613"/>
    </source>
</evidence>
<evidence type="ECO:0000313" key="3">
    <source>
        <dbReference type="EMBL" id="KAL1258058.1"/>
    </source>
</evidence>
<proteinExistence type="predicted"/>
<keyword evidence="2" id="KW-0732">Signal</keyword>
<evidence type="ECO:0008006" key="5">
    <source>
        <dbReference type="Google" id="ProtNLM"/>
    </source>
</evidence>
<evidence type="ECO:0000256" key="2">
    <source>
        <dbReference type="SAM" id="SignalP"/>
    </source>
</evidence>
<dbReference type="PANTHER" id="PTHR23268:SF102">
    <property type="entry name" value="IMMUNOGLOBULIN V-SET DOMAIN-CONTAINING PROTEIN"/>
    <property type="match status" value="1"/>
</dbReference>
<dbReference type="Gene3D" id="2.60.40.10">
    <property type="entry name" value="Immunoglobulins"/>
    <property type="match status" value="3"/>
</dbReference>
<protein>
    <recommendedName>
        <fullName evidence="5">Ig-like domain-containing protein</fullName>
    </recommendedName>
</protein>
<dbReference type="EMBL" id="JAYMGO010000017">
    <property type="protein sequence ID" value="KAL1258058.1"/>
    <property type="molecule type" value="Genomic_DNA"/>
</dbReference>
<dbReference type="InterPro" id="IPR050413">
    <property type="entry name" value="TCR_beta_variable"/>
</dbReference>